<dbReference type="GO" id="GO:0005886">
    <property type="term" value="C:plasma membrane"/>
    <property type="evidence" value="ECO:0007669"/>
    <property type="project" value="UniProtKB-SubCell"/>
</dbReference>
<dbReference type="InterPro" id="IPR004276">
    <property type="entry name" value="GlycoTrans_28_N"/>
</dbReference>
<dbReference type="GO" id="GO:0008360">
    <property type="term" value="P:regulation of cell shape"/>
    <property type="evidence" value="ECO:0007669"/>
    <property type="project" value="UniProtKB-KW"/>
</dbReference>
<dbReference type="PANTHER" id="PTHR21015:SF27">
    <property type="entry name" value="UDP-N-ACETYLGLUCOSAMINE--N-ACETYLMURAMYL-(PENTAPEPTIDE) PYROPHOSPHORYL-UNDECAPRENOL N-ACETYLGLUCOSAMINE TRANSFERASE"/>
    <property type="match status" value="1"/>
</dbReference>
<protein>
    <recommendedName>
        <fullName evidence="10">UDP-N-acetylglucosamine--N-acetylmuramyl-(pentapeptide) pyrophosphoryl-undecaprenol N-acetylglucosamine transferase</fullName>
        <ecNumber evidence="10">2.4.1.227</ecNumber>
    </recommendedName>
    <alternativeName>
        <fullName evidence="10">Undecaprenyl-PP-MurNAc-pentapeptide-UDPGlcNAc GlcNAc transferase</fullName>
    </alternativeName>
</protein>
<dbReference type="AlphaFoldDB" id="A0A1G2RUI9"/>
<evidence type="ECO:0000256" key="7">
    <source>
        <dbReference type="ARBA" id="ARBA00023136"/>
    </source>
</evidence>
<dbReference type="GO" id="GO:0009252">
    <property type="term" value="P:peptidoglycan biosynthetic process"/>
    <property type="evidence" value="ECO:0007669"/>
    <property type="project" value="UniProtKB-UniRule"/>
</dbReference>
<dbReference type="GO" id="GO:0005975">
    <property type="term" value="P:carbohydrate metabolic process"/>
    <property type="evidence" value="ECO:0007669"/>
    <property type="project" value="InterPro"/>
</dbReference>
<dbReference type="PANTHER" id="PTHR21015">
    <property type="entry name" value="UDP-N-ACETYLGLUCOSAMINE--N-ACETYLMURAMYL-(PENTAPEPTIDE) PYROPHOSPHORYL-UNDECAPRENOL N-ACETYLGLUCOSAMINE TRANSFERASE 1"/>
    <property type="match status" value="1"/>
</dbReference>
<feature type="domain" description="Glycosyltransferase family 28 N-terminal" evidence="11">
    <location>
        <begin position="3"/>
        <end position="144"/>
    </location>
</feature>
<evidence type="ECO:0000256" key="6">
    <source>
        <dbReference type="ARBA" id="ARBA00022984"/>
    </source>
</evidence>
<dbReference type="EMBL" id="MHUM01000027">
    <property type="protein sequence ID" value="OHA76520.1"/>
    <property type="molecule type" value="Genomic_DNA"/>
</dbReference>
<evidence type="ECO:0000256" key="4">
    <source>
        <dbReference type="ARBA" id="ARBA00022679"/>
    </source>
</evidence>
<comment type="similarity">
    <text evidence="10">Belongs to the glycosyltransferase 28 family. MurG subfamily.</text>
</comment>
<dbReference type="CDD" id="cd03785">
    <property type="entry name" value="GT28_MurG"/>
    <property type="match status" value="1"/>
</dbReference>
<feature type="binding site" evidence="10">
    <location>
        <position position="173"/>
    </location>
    <ligand>
        <name>UDP-N-acetyl-alpha-D-glucosamine</name>
        <dbReference type="ChEBI" id="CHEBI:57705"/>
    </ligand>
</feature>
<evidence type="ECO:0000259" key="11">
    <source>
        <dbReference type="Pfam" id="PF03033"/>
    </source>
</evidence>
<evidence type="ECO:0000256" key="8">
    <source>
        <dbReference type="ARBA" id="ARBA00023306"/>
    </source>
</evidence>
<proteinExistence type="inferred from homology"/>
<keyword evidence="2 10" id="KW-0132">Cell division</keyword>
<comment type="function">
    <text evidence="10">Cell wall formation. Catalyzes the transfer of a GlcNAc subunit on undecaprenyl-pyrophosphoryl-MurNAc-pentapeptide (lipid intermediate I) to form undecaprenyl-pyrophosphoryl-MurNAc-(pentapeptide)GlcNAc (lipid intermediate II).</text>
</comment>
<evidence type="ECO:0000259" key="12">
    <source>
        <dbReference type="Pfam" id="PF04101"/>
    </source>
</evidence>
<evidence type="ECO:0000313" key="14">
    <source>
        <dbReference type="Proteomes" id="UP000177853"/>
    </source>
</evidence>
<keyword evidence="3 10" id="KW-0328">Glycosyltransferase</keyword>
<evidence type="ECO:0000256" key="5">
    <source>
        <dbReference type="ARBA" id="ARBA00022960"/>
    </source>
</evidence>
<comment type="catalytic activity">
    <reaction evidence="10">
        <text>di-trans,octa-cis-undecaprenyl diphospho-N-acetyl-alpha-D-muramoyl-L-alanyl-D-glutamyl-meso-2,6-diaminopimeloyl-D-alanyl-D-alanine + UDP-N-acetyl-alpha-D-glucosamine = di-trans,octa-cis-undecaprenyl diphospho-[N-acetyl-alpha-D-glucosaminyl-(1-&gt;4)]-N-acetyl-alpha-D-muramoyl-L-alanyl-D-glutamyl-meso-2,6-diaminopimeloyl-D-alanyl-D-alanine + UDP + H(+)</text>
        <dbReference type="Rhea" id="RHEA:31227"/>
        <dbReference type="ChEBI" id="CHEBI:15378"/>
        <dbReference type="ChEBI" id="CHEBI:57705"/>
        <dbReference type="ChEBI" id="CHEBI:58223"/>
        <dbReference type="ChEBI" id="CHEBI:61387"/>
        <dbReference type="ChEBI" id="CHEBI:61388"/>
        <dbReference type="EC" id="2.4.1.227"/>
    </reaction>
</comment>
<evidence type="ECO:0000313" key="13">
    <source>
        <dbReference type="EMBL" id="OHA76520.1"/>
    </source>
</evidence>
<organism evidence="13 14">
    <name type="scientific">Candidatus Wildermuthbacteria bacterium RIFCSPLOWO2_12_FULL_40_9</name>
    <dbReference type="NCBI Taxonomy" id="1802467"/>
    <lineage>
        <taxon>Bacteria</taxon>
        <taxon>Candidatus Wildermuthiibacteriota</taxon>
    </lineage>
</organism>
<evidence type="ECO:0000256" key="2">
    <source>
        <dbReference type="ARBA" id="ARBA00022618"/>
    </source>
</evidence>
<dbReference type="GO" id="GO:0071555">
    <property type="term" value="P:cell wall organization"/>
    <property type="evidence" value="ECO:0007669"/>
    <property type="project" value="UniProtKB-KW"/>
</dbReference>
<evidence type="ECO:0000256" key="10">
    <source>
        <dbReference type="HAMAP-Rule" id="MF_00033"/>
    </source>
</evidence>
<dbReference type="Gene3D" id="3.40.50.2000">
    <property type="entry name" value="Glycogen Phosphorylase B"/>
    <property type="match status" value="2"/>
</dbReference>
<evidence type="ECO:0000256" key="9">
    <source>
        <dbReference type="ARBA" id="ARBA00023316"/>
    </source>
</evidence>
<comment type="caution">
    <text evidence="13">The sequence shown here is derived from an EMBL/GenBank/DDBJ whole genome shotgun (WGS) entry which is preliminary data.</text>
</comment>
<name>A0A1G2RUI9_9BACT</name>
<dbReference type="GO" id="GO:0051991">
    <property type="term" value="F:UDP-N-acetyl-D-glucosamine:N-acetylmuramoyl-L-alanyl-D-glutamyl-meso-2,6-diaminopimelyl-D-alanyl-D-alanine-diphosphoundecaprenol 4-beta-N-acetylglucosaminlytransferase activity"/>
    <property type="evidence" value="ECO:0007669"/>
    <property type="project" value="RHEA"/>
</dbReference>
<keyword evidence="8 10" id="KW-0131">Cell cycle</keyword>
<dbReference type="EC" id="2.4.1.227" evidence="10"/>
<dbReference type="Pfam" id="PF04101">
    <property type="entry name" value="Glyco_tran_28_C"/>
    <property type="match status" value="1"/>
</dbReference>
<evidence type="ECO:0000256" key="3">
    <source>
        <dbReference type="ARBA" id="ARBA00022676"/>
    </source>
</evidence>
<reference evidence="13 14" key="1">
    <citation type="journal article" date="2016" name="Nat. Commun.">
        <title>Thousands of microbial genomes shed light on interconnected biogeochemical processes in an aquifer system.</title>
        <authorList>
            <person name="Anantharaman K."/>
            <person name="Brown C.T."/>
            <person name="Hug L.A."/>
            <person name="Sharon I."/>
            <person name="Castelle C.J."/>
            <person name="Probst A.J."/>
            <person name="Thomas B.C."/>
            <person name="Singh A."/>
            <person name="Wilkins M.J."/>
            <person name="Karaoz U."/>
            <person name="Brodie E.L."/>
            <person name="Williams K.H."/>
            <person name="Hubbard S.S."/>
            <person name="Banfield J.F."/>
        </authorList>
    </citation>
    <scope>NUCLEOTIDE SEQUENCE [LARGE SCALE GENOMIC DNA]</scope>
</reference>
<feature type="domain" description="Glycosyl transferase family 28 C-terminal" evidence="12">
    <location>
        <begin position="196"/>
        <end position="364"/>
    </location>
</feature>
<dbReference type="HAMAP" id="MF_00033">
    <property type="entry name" value="MurG"/>
    <property type="match status" value="1"/>
</dbReference>
<keyword evidence="9 10" id="KW-0961">Cell wall biogenesis/degradation</keyword>
<dbReference type="InterPro" id="IPR006009">
    <property type="entry name" value="GlcNAc_MurG"/>
</dbReference>
<comment type="caution">
    <text evidence="10">Lacks conserved residue(s) required for the propagation of feature annotation.</text>
</comment>
<dbReference type="Pfam" id="PF03033">
    <property type="entry name" value="Glyco_transf_28"/>
    <property type="match status" value="1"/>
</dbReference>
<comment type="pathway">
    <text evidence="10">Cell wall biogenesis; peptidoglycan biosynthesis.</text>
</comment>
<dbReference type="Proteomes" id="UP000177853">
    <property type="component" value="Unassembled WGS sequence"/>
</dbReference>
<dbReference type="UniPathway" id="UPA00219"/>
<keyword evidence="4 10" id="KW-0808">Transferase</keyword>
<dbReference type="InterPro" id="IPR007235">
    <property type="entry name" value="Glyco_trans_28_C"/>
</dbReference>
<evidence type="ECO:0000256" key="1">
    <source>
        <dbReference type="ARBA" id="ARBA00022475"/>
    </source>
</evidence>
<keyword evidence="5 10" id="KW-0133">Cell shape</keyword>
<sequence>MKILFTGGGTGGHIFPIIAIYREFKRVSAGESVRFFYIGPKDETSAVYLSNEDIRIKYIMAGKMRRYFDFRSILENIIDIIFKIPIGTVQAFFNIFWLSPDVIFSKGGYGSLPVVVAGWMLGTPVFLHESDAIPGAANRFLGRLSIEIFSSFPGKKTKDFPIWKTISIGNPVRSEILQGSVQEAKNIFKLTGEKPVILILGGSQGSQRINDVILQTLPDLIDKFEVIHQCGTNNFKNVDAEAKVVTKEDLKKYYHLYPFLSETELADAYQVANLVVSRAGSGSIFEISSVKKPSILIPLPESAQNHQVENAYSYSYNGACLVIEEANFTHHFFLDRLKYLFSHQNELDAMSDGAAKFAKPRAAEIIASYLWEYLKL</sequence>
<keyword evidence="1 10" id="KW-1003">Cell membrane</keyword>
<keyword evidence="6 10" id="KW-0573">Peptidoglycan synthesis</keyword>
<feature type="binding site" evidence="10">
    <location>
        <begin position="10"/>
        <end position="12"/>
    </location>
    <ligand>
        <name>UDP-N-acetyl-alpha-D-glucosamine</name>
        <dbReference type="ChEBI" id="CHEBI:57705"/>
    </ligand>
</feature>
<comment type="subcellular location">
    <subcellularLocation>
        <location evidence="10">Cell membrane</location>
        <topology evidence="10">Peripheral membrane protein</topology>
        <orientation evidence="10">Cytoplasmic side</orientation>
    </subcellularLocation>
</comment>
<dbReference type="GO" id="GO:0050511">
    <property type="term" value="F:undecaprenyldiphospho-muramoylpentapeptide beta-N-acetylglucosaminyltransferase activity"/>
    <property type="evidence" value="ECO:0007669"/>
    <property type="project" value="UniProtKB-UniRule"/>
</dbReference>
<dbReference type="GO" id="GO:0051301">
    <property type="term" value="P:cell division"/>
    <property type="evidence" value="ECO:0007669"/>
    <property type="project" value="UniProtKB-KW"/>
</dbReference>
<feature type="binding site" evidence="10">
    <location>
        <position position="307"/>
    </location>
    <ligand>
        <name>UDP-N-acetyl-alpha-D-glucosamine</name>
        <dbReference type="ChEBI" id="CHEBI:57705"/>
    </ligand>
</feature>
<accession>A0A1G2RUI9</accession>
<gene>
    <name evidence="10" type="primary">murG</name>
    <name evidence="13" type="ORF">A3H01_00255</name>
</gene>
<keyword evidence="7 10" id="KW-0472">Membrane</keyword>
<dbReference type="SUPFAM" id="SSF53756">
    <property type="entry name" value="UDP-Glycosyltransferase/glycogen phosphorylase"/>
    <property type="match status" value="1"/>
</dbReference>
<feature type="binding site" evidence="10">
    <location>
        <position position="203"/>
    </location>
    <ligand>
        <name>UDP-N-acetyl-alpha-D-glucosamine</name>
        <dbReference type="ChEBI" id="CHEBI:57705"/>
    </ligand>
</feature>